<evidence type="ECO:0000313" key="1">
    <source>
        <dbReference type="EMBL" id="KAG2943970.1"/>
    </source>
</evidence>
<reference evidence="1" key="1">
    <citation type="submission" date="2018-10" db="EMBL/GenBank/DDBJ databases">
        <title>Effector identification in a new, highly contiguous assembly of the strawberry crown rot pathogen Phytophthora cactorum.</title>
        <authorList>
            <person name="Armitage A.D."/>
            <person name="Nellist C.F."/>
            <person name="Bates H."/>
            <person name="Vickerstaff R.J."/>
            <person name="Harrison R.J."/>
        </authorList>
    </citation>
    <scope>NUCLEOTIDE SEQUENCE</scope>
    <source>
        <strain evidence="1">4040</strain>
    </source>
</reference>
<comment type="caution">
    <text evidence="1">The sequence shown here is derived from an EMBL/GenBank/DDBJ whole genome shotgun (WGS) entry which is preliminary data.</text>
</comment>
<evidence type="ECO:0000313" key="2">
    <source>
        <dbReference type="Proteomes" id="UP000736787"/>
    </source>
</evidence>
<gene>
    <name evidence="1" type="ORF">PC117_g9244</name>
</gene>
<dbReference type="AlphaFoldDB" id="A0A8T1DTK5"/>
<organism evidence="1 2">
    <name type="scientific">Phytophthora cactorum</name>
    <dbReference type="NCBI Taxonomy" id="29920"/>
    <lineage>
        <taxon>Eukaryota</taxon>
        <taxon>Sar</taxon>
        <taxon>Stramenopiles</taxon>
        <taxon>Oomycota</taxon>
        <taxon>Peronosporomycetes</taxon>
        <taxon>Peronosporales</taxon>
        <taxon>Peronosporaceae</taxon>
        <taxon>Phytophthora</taxon>
    </lineage>
</organism>
<name>A0A8T1DTK5_9STRA</name>
<proteinExistence type="predicted"/>
<sequence length="115" mass="12486">MFAFYSSVSDDEIHQLLEVRGNDLFRISLLKLNAPFYMIAFPLSSLPYFSGTLPSTMELAQGHLPPSRVVRAVMSPSAKTPARPATGESSTYIDSAALLCAQRPFAPVSAVDATY</sequence>
<dbReference type="Proteomes" id="UP000736787">
    <property type="component" value="Unassembled WGS sequence"/>
</dbReference>
<accession>A0A8T1DTK5</accession>
<dbReference type="EMBL" id="RCMK01000209">
    <property type="protein sequence ID" value="KAG2943970.1"/>
    <property type="molecule type" value="Genomic_DNA"/>
</dbReference>
<protein>
    <submittedName>
        <fullName evidence="1">Uncharacterized protein</fullName>
    </submittedName>
</protein>